<reference evidence="2 3" key="1">
    <citation type="journal article" date="2019" name="Nat. Ecol. Evol.">
        <title>Megaphylogeny resolves global patterns of mushroom evolution.</title>
        <authorList>
            <person name="Varga T."/>
            <person name="Krizsan K."/>
            <person name="Foldi C."/>
            <person name="Dima B."/>
            <person name="Sanchez-Garcia M."/>
            <person name="Sanchez-Ramirez S."/>
            <person name="Szollosi G.J."/>
            <person name="Szarkandi J.G."/>
            <person name="Papp V."/>
            <person name="Albert L."/>
            <person name="Andreopoulos W."/>
            <person name="Angelini C."/>
            <person name="Antonin V."/>
            <person name="Barry K.W."/>
            <person name="Bougher N.L."/>
            <person name="Buchanan P."/>
            <person name="Buyck B."/>
            <person name="Bense V."/>
            <person name="Catcheside P."/>
            <person name="Chovatia M."/>
            <person name="Cooper J."/>
            <person name="Damon W."/>
            <person name="Desjardin D."/>
            <person name="Finy P."/>
            <person name="Geml J."/>
            <person name="Haridas S."/>
            <person name="Hughes K."/>
            <person name="Justo A."/>
            <person name="Karasinski D."/>
            <person name="Kautmanova I."/>
            <person name="Kiss B."/>
            <person name="Kocsube S."/>
            <person name="Kotiranta H."/>
            <person name="LaButti K.M."/>
            <person name="Lechner B.E."/>
            <person name="Liimatainen K."/>
            <person name="Lipzen A."/>
            <person name="Lukacs Z."/>
            <person name="Mihaltcheva S."/>
            <person name="Morgado L.N."/>
            <person name="Niskanen T."/>
            <person name="Noordeloos M.E."/>
            <person name="Ohm R.A."/>
            <person name="Ortiz-Santana B."/>
            <person name="Ovrebo C."/>
            <person name="Racz N."/>
            <person name="Riley R."/>
            <person name="Savchenko A."/>
            <person name="Shiryaev A."/>
            <person name="Soop K."/>
            <person name="Spirin V."/>
            <person name="Szebenyi C."/>
            <person name="Tomsovsky M."/>
            <person name="Tulloss R.E."/>
            <person name="Uehling J."/>
            <person name="Grigoriev I.V."/>
            <person name="Vagvolgyi C."/>
            <person name="Papp T."/>
            <person name="Martin F.M."/>
            <person name="Miettinen O."/>
            <person name="Hibbett D.S."/>
            <person name="Nagy L.G."/>
        </authorList>
    </citation>
    <scope>NUCLEOTIDE SEQUENCE [LARGE SCALE GENOMIC DNA]</scope>
    <source>
        <strain evidence="2 3">CBS 962.96</strain>
    </source>
</reference>
<keyword evidence="1" id="KW-0472">Membrane</keyword>
<evidence type="ECO:0000313" key="2">
    <source>
        <dbReference type="EMBL" id="THU84546.1"/>
    </source>
</evidence>
<dbReference type="OrthoDB" id="3053610at2759"/>
<accession>A0A4S8L798</accession>
<protein>
    <submittedName>
        <fullName evidence="2">Uncharacterized protein</fullName>
    </submittedName>
</protein>
<keyword evidence="1" id="KW-1133">Transmembrane helix</keyword>
<organism evidence="2 3">
    <name type="scientific">Dendrothele bispora (strain CBS 962.96)</name>
    <dbReference type="NCBI Taxonomy" id="1314807"/>
    <lineage>
        <taxon>Eukaryota</taxon>
        <taxon>Fungi</taxon>
        <taxon>Dikarya</taxon>
        <taxon>Basidiomycota</taxon>
        <taxon>Agaricomycotina</taxon>
        <taxon>Agaricomycetes</taxon>
        <taxon>Agaricomycetidae</taxon>
        <taxon>Agaricales</taxon>
        <taxon>Agaricales incertae sedis</taxon>
        <taxon>Dendrothele</taxon>
    </lineage>
</organism>
<name>A0A4S8L798_DENBC</name>
<proteinExistence type="predicted"/>
<keyword evidence="3" id="KW-1185">Reference proteome</keyword>
<dbReference type="Proteomes" id="UP000297245">
    <property type="component" value="Unassembled WGS sequence"/>
</dbReference>
<feature type="transmembrane region" description="Helical" evidence="1">
    <location>
        <begin position="44"/>
        <end position="70"/>
    </location>
</feature>
<evidence type="ECO:0000313" key="3">
    <source>
        <dbReference type="Proteomes" id="UP000297245"/>
    </source>
</evidence>
<sequence>MSRPDLLDDIPLLCFLLYFHSTNFFCKQNMDEFSNLPPSYSNFLIVYLSCFNIFVVPVVILAFLQISAGIAQTIFVIKTKKFSLLESTAFVSVPGTFILLIHREELQKKLQESPFVSAYPNQEISSLQTSGNIQQLEARVEQSVIVWNDDPGYQQTIEMHKIARSSV</sequence>
<dbReference type="AlphaFoldDB" id="A0A4S8L798"/>
<evidence type="ECO:0000256" key="1">
    <source>
        <dbReference type="SAM" id="Phobius"/>
    </source>
</evidence>
<dbReference type="EMBL" id="ML179593">
    <property type="protein sequence ID" value="THU84546.1"/>
    <property type="molecule type" value="Genomic_DNA"/>
</dbReference>
<gene>
    <name evidence="2" type="ORF">K435DRAFT_806614</name>
</gene>
<keyword evidence="1" id="KW-0812">Transmembrane</keyword>